<evidence type="ECO:0000256" key="10">
    <source>
        <dbReference type="PIRNR" id="PIRNR006268"/>
    </source>
</evidence>
<dbReference type="EC" id="2.7.1.180" evidence="1 10"/>
<keyword evidence="5 10" id="KW-0479">Metal-binding</keyword>
<evidence type="ECO:0000256" key="12">
    <source>
        <dbReference type="RuleBase" id="RU363002"/>
    </source>
</evidence>
<dbReference type="PANTHER" id="PTHR30040">
    <property type="entry name" value="THIAMINE BIOSYNTHESIS LIPOPROTEIN APBE"/>
    <property type="match status" value="1"/>
</dbReference>
<dbReference type="PIRSF" id="PIRSF006268">
    <property type="entry name" value="ApbE"/>
    <property type="match status" value="1"/>
</dbReference>
<dbReference type="Pfam" id="PF02424">
    <property type="entry name" value="ApbE"/>
    <property type="match status" value="1"/>
</dbReference>
<dbReference type="GO" id="GO:0046872">
    <property type="term" value="F:metal ion binding"/>
    <property type="evidence" value="ECO:0007669"/>
    <property type="project" value="UniProtKB-UniRule"/>
</dbReference>
<evidence type="ECO:0000256" key="9">
    <source>
        <dbReference type="ARBA" id="ARBA00048540"/>
    </source>
</evidence>
<dbReference type="InterPro" id="IPR024932">
    <property type="entry name" value="ApbE"/>
</dbReference>
<comment type="function">
    <text evidence="12">Flavin transferase that catalyzes the transfer of the FMN moiety of FAD and its covalent binding to the hydroxyl group of a threonine residue in a target flavoprotein.</text>
</comment>
<feature type="chain" id="PRO_5039764173" description="FAD:protein FMN transferase" evidence="12">
    <location>
        <begin position="22"/>
        <end position="364"/>
    </location>
</feature>
<keyword evidence="12" id="KW-0472">Membrane</keyword>
<keyword evidence="12" id="KW-0449">Lipoprotein</keyword>
<evidence type="ECO:0000256" key="11">
    <source>
        <dbReference type="PIRSR" id="PIRSR006268-2"/>
    </source>
</evidence>
<evidence type="ECO:0000256" key="4">
    <source>
        <dbReference type="ARBA" id="ARBA00022679"/>
    </source>
</evidence>
<dbReference type="GO" id="GO:0005886">
    <property type="term" value="C:plasma membrane"/>
    <property type="evidence" value="ECO:0007669"/>
    <property type="project" value="UniProtKB-SubCell"/>
</dbReference>
<comment type="catalytic activity">
    <reaction evidence="9 10 12">
        <text>L-threonyl-[protein] + FAD = FMN-L-threonyl-[protein] + AMP + H(+)</text>
        <dbReference type="Rhea" id="RHEA:36847"/>
        <dbReference type="Rhea" id="RHEA-COMP:11060"/>
        <dbReference type="Rhea" id="RHEA-COMP:11061"/>
        <dbReference type="ChEBI" id="CHEBI:15378"/>
        <dbReference type="ChEBI" id="CHEBI:30013"/>
        <dbReference type="ChEBI" id="CHEBI:57692"/>
        <dbReference type="ChEBI" id="CHEBI:74257"/>
        <dbReference type="ChEBI" id="CHEBI:456215"/>
        <dbReference type="EC" id="2.7.1.180"/>
    </reaction>
</comment>
<keyword evidence="12" id="KW-0997">Cell inner membrane</keyword>
<dbReference type="Gene3D" id="3.10.520.10">
    <property type="entry name" value="ApbE-like domains"/>
    <property type="match status" value="1"/>
</dbReference>
<comment type="subcellular location">
    <subcellularLocation>
        <location evidence="12">Cell inner membrane</location>
        <topology evidence="12">Lipid-anchor</topology>
        <orientation evidence="12">Periplasmic side</orientation>
    </subcellularLocation>
</comment>
<dbReference type="PROSITE" id="PS51257">
    <property type="entry name" value="PROKAR_LIPOPROTEIN"/>
    <property type="match status" value="1"/>
</dbReference>
<dbReference type="EMBL" id="WNZW01000006">
    <property type="protein sequence ID" value="MUG46447.1"/>
    <property type="molecule type" value="Genomic_DNA"/>
</dbReference>
<keyword evidence="4 10" id="KW-0808">Transferase</keyword>
<reference evidence="13 14" key="1">
    <citation type="submission" date="2019-11" db="EMBL/GenBank/DDBJ databases">
        <title>Draft genome sequences of five Paenibacillus species of dairy origin.</title>
        <authorList>
            <person name="Olajide A.M."/>
            <person name="Chen S."/>
            <person name="Lapointe G."/>
        </authorList>
    </citation>
    <scope>NUCLEOTIDE SEQUENCE [LARGE SCALE GENOMIC DNA]</scope>
    <source>
        <strain evidence="13 14">12CR55</strain>
    </source>
</reference>
<dbReference type="SUPFAM" id="SSF143631">
    <property type="entry name" value="ApbE-like"/>
    <property type="match status" value="1"/>
</dbReference>
<evidence type="ECO:0000256" key="2">
    <source>
        <dbReference type="ARBA" id="ARBA00016337"/>
    </source>
</evidence>
<organism evidence="13 14">
    <name type="scientific">Paenibacillus woosongensis</name>
    <dbReference type="NCBI Taxonomy" id="307580"/>
    <lineage>
        <taxon>Bacteria</taxon>
        <taxon>Bacillati</taxon>
        <taxon>Bacillota</taxon>
        <taxon>Bacilli</taxon>
        <taxon>Bacillales</taxon>
        <taxon>Paenibacillaceae</taxon>
        <taxon>Paenibacillus</taxon>
    </lineage>
</organism>
<keyword evidence="7 10" id="KW-0460">Magnesium</keyword>
<evidence type="ECO:0000256" key="8">
    <source>
        <dbReference type="ARBA" id="ARBA00031306"/>
    </source>
</evidence>
<dbReference type="OrthoDB" id="9778595at2"/>
<dbReference type="RefSeq" id="WP_155611836.1">
    <property type="nucleotide sequence ID" value="NZ_WNZW01000006.1"/>
</dbReference>
<accession>A0A7X2Z2S4</accession>
<feature type="binding site" evidence="11">
    <location>
        <position position="308"/>
    </location>
    <ligand>
        <name>Mg(2+)</name>
        <dbReference type="ChEBI" id="CHEBI:18420"/>
    </ligand>
</feature>
<comment type="similarity">
    <text evidence="10 12">Belongs to the ApbE family.</text>
</comment>
<feature type="signal peptide" evidence="12">
    <location>
        <begin position="1"/>
        <end position="21"/>
    </location>
</feature>
<keyword evidence="6 10" id="KW-0274">FAD</keyword>
<feature type="binding site" evidence="11">
    <location>
        <position position="312"/>
    </location>
    <ligand>
        <name>Mg(2+)</name>
        <dbReference type="ChEBI" id="CHEBI:18420"/>
    </ligand>
</feature>
<keyword evidence="12" id="KW-0732">Signal</keyword>
<sequence length="364" mass="39731">MKHNRLLTLGLTLLLSTALLAGCGTDPGLSKASGESSDKTANSHETMKPMGETFFIFDTVVNVKIYDDRATRQHFNEIEALLNDIDGKISRTLEGSEIYQVNSHSGKSPVEVSNETFELIEKALDYAKRTDGKFNPAIGNLVTLWNIGHEGAKVPDADLIEAAKALSDYHLIEMNKETHEIYLQKEGMAIDLGSIGKGYAADAIYEYLEAQGFSSAIIDLGGNIYAMGNKPGGKMWNIGIQDPGKERGNSIGTIQVADKTIVTSGIYERFFIEDGKLYQHILDPGTGYPVENGISSVTVVTKHSTDADALSTSLFVLGIEDGLKFIEDTPDTEALFISKEKKLYATSGFKDMLKKTNDSYTFAN</sequence>
<dbReference type="InterPro" id="IPR003374">
    <property type="entry name" value="ApbE-like_sf"/>
</dbReference>
<evidence type="ECO:0000313" key="14">
    <source>
        <dbReference type="Proteomes" id="UP000447876"/>
    </source>
</evidence>
<dbReference type="AlphaFoldDB" id="A0A7X2Z2S4"/>
<keyword evidence="3 10" id="KW-0285">Flavoprotein</keyword>
<evidence type="ECO:0000256" key="1">
    <source>
        <dbReference type="ARBA" id="ARBA00011955"/>
    </source>
</evidence>
<gene>
    <name evidence="13" type="ORF">GNP95_15780</name>
</gene>
<protein>
    <recommendedName>
        <fullName evidence="2 10">FAD:protein FMN transferase</fullName>
        <ecNumber evidence="1 10">2.7.1.180</ecNumber>
    </recommendedName>
    <alternativeName>
        <fullName evidence="8 10">Flavin transferase</fullName>
    </alternativeName>
</protein>
<evidence type="ECO:0000256" key="3">
    <source>
        <dbReference type="ARBA" id="ARBA00022630"/>
    </source>
</evidence>
<proteinExistence type="inferred from homology"/>
<evidence type="ECO:0000256" key="7">
    <source>
        <dbReference type="ARBA" id="ARBA00022842"/>
    </source>
</evidence>
<dbReference type="Proteomes" id="UP000447876">
    <property type="component" value="Unassembled WGS sequence"/>
</dbReference>
<dbReference type="GO" id="GO:0016740">
    <property type="term" value="F:transferase activity"/>
    <property type="evidence" value="ECO:0007669"/>
    <property type="project" value="UniProtKB-UniRule"/>
</dbReference>
<evidence type="ECO:0000313" key="13">
    <source>
        <dbReference type="EMBL" id="MUG46447.1"/>
    </source>
</evidence>
<evidence type="ECO:0000256" key="6">
    <source>
        <dbReference type="ARBA" id="ARBA00022827"/>
    </source>
</evidence>
<name>A0A7X2Z2S4_9BACL</name>
<keyword evidence="12" id="KW-1003">Cell membrane</keyword>
<feature type="binding site" evidence="11">
    <location>
        <position position="194"/>
    </location>
    <ligand>
        <name>Mg(2+)</name>
        <dbReference type="ChEBI" id="CHEBI:18420"/>
    </ligand>
</feature>
<comment type="caution">
    <text evidence="13">The sequence shown here is derived from an EMBL/GenBank/DDBJ whole genome shotgun (WGS) entry which is preliminary data.</text>
</comment>
<dbReference type="PANTHER" id="PTHR30040:SF2">
    <property type="entry name" value="FAD:PROTEIN FMN TRANSFERASE"/>
    <property type="match status" value="1"/>
</dbReference>
<evidence type="ECO:0000256" key="5">
    <source>
        <dbReference type="ARBA" id="ARBA00022723"/>
    </source>
</evidence>
<comment type="cofactor">
    <cofactor evidence="11">
        <name>Mg(2+)</name>
        <dbReference type="ChEBI" id="CHEBI:18420"/>
    </cofactor>
    <cofactor evidence="11">
        <name>Mn(2+)</name>
        <dbReference type="ChEBI" id="CHEBI:29035"/>
    </cofactor>
    <text evidence="11">Magnesium. Can also use manganese.</text>
</comment>